<evidence type="ECO:0000313" key="1">
    <source>
        <dbReference type="EMBL" id="GCA65052.1"/>
    </source>
</evidence>
<comment type="caution">
    <text evidence="1">The sequence shown here is derived from an EMBL/GenBank/DDBJ whole genome shotgun (WGS) entry which is preliminary data.</text>
</comment>
<dbReference type="AlphaFoldDB" id="A0A391PDI7"/>
<evidence type="ECO:0000313" key="2">
    <source>
        <dbReference type="Proteomes" id="UP000265618"/>
    </source>
</evidence>
<reference evidence="1 2" key="1">
    <citation type="journal article" date="2018" name="PLoS ONE">
        <title>The draft genome of Kipferlia bialata reveals reductive genome evolution in fornicate parasites.</title>
        <authorList>
            <person name="Tanifuji G."/>
            <person name="Takabayashi S."/>
            <person name="Kume K."/>
            <person name="Takagi M."/>
            <person name="Nakayama T."/>
            <person name="Kamikawa R."/>
            <person name="Inagaki Y."/>
            <person name="Hashimoto T."/>
        </authorList>
    </citation>
    <scope>NUCLEOTIDE SEQUENCE [LARGE SCALE GENOMIC DNA]</scope>
    <source>
        <strain evidence="1">NY0173</strain>
    </source>
</reference>
<keyword evidence="2" id="KW-1185">Reference proteome</keyword>
<organism evidence="1 2">
    <name type="scientific">Kipferlia bialata</name>
    <dbReference type="NCBI Taxonomy" id="797122"/>
    <lineage>
        <taxon>Eukaryota</taxon>
        <taxon>Metamonada</taxon>
        <taxon>Carpediemonas-like organisms</taxon>
        <taxon>Kipferlia</taxon>
    </lineage>
</organism>
<feature type="non-terminal residue" evidence="1">
    <location>
        <position position="1"/>
    </location>
</feature>
<dbReference type="EMBL" id="BDIP01009568">
    <property type="protein sequence ID" value="GCA65052.1"/>
    <property type="molecule type" value="Genomic_DNA"/>
</dbReference>
<gene>
    <name evidence="1" type="ORF">KIPB_016116</name>
</gene>
<name>A0A391PDI7_9EUKA</name>
<dbReference type="Proteomes" id="UP000265618">
    <property type="component" value="Unassembled WGS sequence"/>
</dbReference>
<proteinExistence type="predicted"/>
<sequence>MTETDWIAVTKAMRASRQLPFSEARERRRTFAQLFAPCQKWKENALRMLKAKI</sequence>
<accession>A0A391PDI7</accession>
<protein>
    <submittedName>
        <fullName evidence="1">Uncharacterized protein</fullName>
    </submittedName>
</protein>